<proteinExistence type="predicted"/>
<dbReference type="AlphaFoldDB" id="A0A8J8NTM3"/>
<evidence type="ECO:0000313" key="1">
    <source>
        <dbReference type="EMBL" id="TNV79901.1"/>
    </source>
</evidence>
<organism evidence="1 2">
    <name type="scientific">Halteria grandinella</name>
    <dbReference type="NCBI Taxonomy" id="5974"/>
    <lineage>
        <taxon>Eukaryota</taxon>
        <taxon>Sar</taxon>
        <taxon>Alveolata</taxon>
        <taxon>Ciliophora</taxon>
        <taxon>Intramacronucleata</taxon>
        <taxon>Spirotrichea</taxon>
        <taxon>Stichotrichia</taxon>
        <taxon>Sporadotrichida</taxon>
        <taxon>Halteriidae</taxon>
        <taxon>Halteria</taxon>
    </lineage>
</organism>
<reference evidence="1" key="1">
    <citation type="submission" date="2019-06" db="EMBL/GenBank/DDBJ databases">
        <authorList>
            <person name="Zheng W."/>
        </authorList>
    </citation>
    <scope>NUCLEOTIDE SEQUENCE</scope>
    <source>
        <strain evidence="1">QDHG01</strain>
    </source>
</reference>
<evidence type="ECO:0000313" key="2">
    <source>
        <dbReference type="Proteomes" id="UP000785679"/>
    </source>
</evidence>
<dbReference type="EMBL" id="RRYP01008257">
    <property type="protein sequence ID" value="TNV79901.1"/>
    <property type="molecule type" value="Genomic_DNA"/>
</dbReference>
<keyword evidence="2" id="KW-1185">Reference proteome</keyword>
<comment type="caution">
    <text evidence="1">The sequence shown here is derived from an EMBL/GenBank/DDBJ whole genome shotgun (WGS) entry which is preliminary data.</text>
</comment>
<accession>A0A8J8NTM3</accession>
<name>A0A8J8NTM3_HALGN</name>
<gene>
    <name evidence="1" type="ORF">FGO68_gene3254</name>
</gene>
<protein>
    <submittedName>
        <fullName evidence="1">Uncharacterized protein</fullName>
    </submittedName>
</protein>
<sequence length="84" mass="9138">MVSSKFQSIRFARSFGFSSSILATVVLAPSKSPKANQHLKSRLQAFSKLGLMTKAFSQSAQAFLQSFILMQAAALLLNRASDLL</sequence>
<dbReference type="Proteomes" id="UP000785679">
    <property type="component" value="Unassembled WGS sequence"/>
</dbReference>